<accession>A0A382HY38</accession>
<proteinExistence type="predicted"/>
<protein>
    <submittedName>
        <fullName evidence="1">Uncharacterized protein</fullName>
    </submittedName>
</protein>
<feature type="non-terminal residue" evidence="1">
    <location>
        <position position="26"/>
    </location>
</feature>
<dbReference type="AlphaFoldDB" id="A0A382HY38"/>
<reference evidence="1" key="1">
    <citation type="submission" date="2018-05" db="EMBL/GenBank/DDBJ databases">
        <authorList>
            <person name="Lanie J.A."/>
            <person name="Ng W.-L."/>
            <person name="Kazmierczak K.M."/>
            <person name="Andrzejewski T.M."/>
            <person name="Davidsen T.M."/>
            <person name="Wayne K.J."/>
            <person name="Tettelin H."/>
            <person name="Glass J.I."/>
            <person name="Rusch D."/>
            <person name="Podicherti R."/>
            <person name="Tsui H.-C.T."/>
            <person name="Winkler M.E."/>
        </authorList>
    </citation>
    <scope>NUCLEOTIDE SEQUENCE</scope>
</reference>
<name>A0A382HY38_9ZZZZ</name>
<sequence>MLVLIYRYGIAQSRSDFAIDDKVSVA</sequence>
<organism evidence="1">
    <name type="scientific">marine metagenome</name>
    <dbReference type="NCBI Taxonomy" id="408172"/>
    <lineage>
        <taxon>unclassified sequences</taxon>
        <taxon>metagenomes</taxon>
        <taxon>ecological metagenomes</taxon>
    </lineage>
</organism>
<evidence type="ECO:0000313" key="1">
    <source>
        <dbReference type="EMBL" id="SVB91533.1"/>
    </source>
</evidence>
<gene>
    <name evidence="1" type="ORF">METZ01_LOCUS244387</name>
</gene>
<dbReference type="EMBL" id="UINC01063664">
    <property type="protein sequence ID" value="SVB91533.1"/>
    <property type="molecule type" value="Genomic_DNA"/>
</dbReference>